<feature type="signal peptide" evidence="1">
    <location>
        <begin position="1"/>
        <end position="27"/>
    </location>
</feature>
<sequence>MQLFEMKKGVVMMLVMIMLVLVHVAHAGDIASSPQDDQNVEPESKLTCRILCPIKCNPIEKNTISYGICIASCVKNCTNVLSKADINHCIAKHRATSFSKWKEVSNIDDRDGVDTYVNSFLEDCKSK</sequence>
<accession>A0AAV1WP05</accession>
<dbReference type="AlphaFoldDB" id="A0AAV1WP05"/>
<proteinExistence type="predicted"/>
<evidence type="ECO:0000256" key="1">
    <source>
        <dbReference type="SAM" id="SignalP"/>
    </source>
</evidence>
<reference evidence="3 5" key="1">
    <citation type="submission" date="2024-03" db="EMBL/GenBank/DDBJ databases">
        <authorList>
            <person name="Martinez-Hernandez J."/>
        </authorList>
    </citation>
    <scope>NUCLEOTIDE SEQUENCE [LARGE SCALE GENOMIC DNA]</scope>
</reference>
<dbReference type="EMBL" id="CAXHTB010000008">
    <property type="protein sequence ID" value="CAL0311144.1"/>
    <property type="molecule type" value="Genomic_DNA"/>
</dbReference>
<evidence type="ECO:0000313" key="3">
    <source>
        <dbReference type="EMBL" id="CAL0311145.1"/>
    </source>
</evidence>
<evidence type="ECO:0000313" key="2">
    <source>
        <dbReference type="EMBL" id="CAL0311144.1"/>
    </source>
</evidence>
<dbReference type="EMBL" id="CAXHTB010000008">
    <property type="protein sequence ID" value="CAL0311146.1"/>
    <property type="molecule type" value="Genomic_DNA"/>
</dbReference>
<feature type="chain" id="PRO_5044714213" evidence="1">
    <location>
        <begin position="28"/>
        <end position="127"/>
    </location>
</feature>
<keyword evidence="5" id="KW-1185">Reference proteome</keyword>
<organism evidence="3 5">
    <name type="scientific">Lupinus luteus</name>
    <name type="common">European yellow lupine</name>
    <dbReference type="NCBI Taxonomy" id="3873"/>
    <lineage>
        <taxon>Eukaryota</taxon>
        <taxon>Viridiplantae</taxon>
        <taxon>Streptophyta</taxon>
        <taxon>Embryophyta</taxon>
        <taxon>Tracheophyta</taxon>
        <taxon>Spermatophyta</taxon>
        <taxon>Magnoliopsida</taxon>
        <taxon>eudicotyledons</taxon>
        <taxon>Gunneridae</taxon>
        <taxon>Pentapetalae</taxon>
        <taxon>rosids</taxon>
        <taxon>fabids</taxon>
        <taxon>Fabales</taxon>
        <taxon>Fabaceae</taxon>
        <taxon>Papilionoideae</taxon>
        <taxon>50 kb inversion clade</taxon>
        <taxon>genistoids sensu lato</taxon>
        <taxon>core genistoids</taxon>
        <taxon>Genisteae</taxon>
        <taxon>Lupinus</taxon>
    </lineage>
</organism>
<evidence type="ECO:0000313" key="4">
    <source>
        <dbReference type="EMBL" id="CAL0311146.1"/>
    </source>
</evidence>
<dbReference type="Proteomes" id="UP001497480">
    <property type="component" value="Unassembled WGS sequence"/>
</dbReference>
<dbReference type="EMBL" id="CAXHTB010000008">
    <property type="protein sequence ID" value="CAL0311145.1"/>
    <property type="molecule type" value="Genomic_DNA"/>
</dbReference>
<comment type="caution">
    <text evidence="3">The sequence shown here is derived from an EMBL/GenBank/DDBJ whole genome shotgun (WGS) entry which is preliminary data.</text>
</comment>
<keyword evidence="1" id="KW-0732">Signal</keyword>
<gene>
    <name evidence="2" type="ORF">LLUT_LOCUS12204</name>
    <name evidence="3" type="ORF">LLUT_LOCUS12205</name>
    <name evidence="4" type="ORF">LLUT_LOCUS12206</name>
</gene>
<protein>
    <submittedName>
        <fullName evidence="3">Uncharacterized protein</fullName>
    </submittedName>
</protein>
<name>A0AAV1WP05_LUPLU</name>
<evidence type="ECO:0000313" key="5">
    <source>
        <dbReference type="Proteomes" id="UP001497480"/>
    </source>
</evidence>